<dbReference type="Proteomes" id="UP000030645">
    <property type="component" value="Unassembled WGS sequence"/>
</dbReference>
<protein>
    <submittedName>
        <fullName evidence="2">Uncharacterized protein</fullName>
    </submittedName>
</protein>
<dbReference type="AlphaFoldDB" id="W9S8U5"/>
<gene>
    <name evidence="2" type="ORF">L484_018977</name>
</gene>
<evidence type="ECO:0000256" key="1">
    <source>
        <dbReference type="SAM" id="MobiDB-lite"/>
    </source>
</evidence>
<dbReference type="EMBL" id="KE345160">
    <property type="protein sequence ID" value="EXB94476.1"/>
    <property type="molecule type" value="Genomic_DNA"/>
</dbReference>
<name>W9S8U5_9ROSA</name>
<evidence type="ECO:0000313" key="3">
    <source>
        <dbReference type="Proteomes" id="UP000030645"/>
    </source>
</evidence>
<reference evidence="3" key="1">
    <citation type="submission" date="2013-01" db="EMBL/GenBank/DDBJ databases">
        <title>Draft Genome Sequence of a Mulberry Tree, Morus notabilis C.K. Schneid.</title>
        <authorList>
            <person name="He N."/>
            <person name="Zhao S."/>
        </authorList>
    </citation>
    <scope>NUCLEOTIDE SEQUENCE</scope>
</reference>
<proteinExistence type="predicted"/>
<sequence>MWGPRGWKFRCARDRAECKRALWESYVLVTRAAQAGGKKRARSSTLTDGAHWTRRKKPVHQSTTKQLYRSPLYPISESHRPLLLISGQGVVVNSGKSPSPVSLSLSTATTTLTISGGDFQIVRFKSRRALGERRLRNSGGTS</sequence>
<keyword evidence="3" id="KW-1185">Reference proteome</keyword>
<evidence type="ECO:0000313" key="2">
    <source>
        <dbReference type="EMBL" id="EXB94476.1"/>
    </source>
</evidence>
<organism evidence="2 3">
    <name type="scientific">Morus notabilis</name>
    <dbReference type="NCBI Taxonomy" id="981085"/>
    <lineage>
        <taxon>Eukaryota</taxon>
        <taxon>Viridiplantae</taxon>
        <taxon>Streptophyta</taxon>
        <taxon>Embryophyta</taxon>
        <taxon>Tracheophyta</taxon>
        <taxon>Spermatophyta</taxon>
        <taxon>Magnoliopsida</taxon>
        <taxon>eudicotyledons</taxon>
        <taxon>Gunneridae</taxon>
        <taxon>Pentapetalae</taxon>
        <taxon>rosids</taxon>
        <taxon>fabids</taxon>
        <taxon>Rosales</taxon>
        <taxon>Moraceae</taxon>
        <taxon>Moreae</taxon>
        <taxon>Morus</taxon>
    </lineage>
</organism>
<feature type="region of interest" description="Disordered" evidence="1">
    <location>
        <begin position="38"/>
        <end position="65"/>
    </location>
</feature>
<accession>W9S8U5</accession>